<sequence length="210" mass="23492">MFVTNFGNHSAPNQVYWSQGALIQAGVIVIFRHDRWETFRAQTISKVLAWHALSEPMLTHSDYDLRRSQQRVRRGPAHHSALFYYLRQRRNAQHRSFDNALSSLTFYVVSTGFSTAVLSVSTLITFMLMPHGGVFLGLASIQSKAYANAFLTNLNARQTIRNRMLRSTGGAPFSEDDAVSAEFTSVFLSGIKTTTRHRGTTAFGAELSPT</sequence>
<dbReference type="InterPro" id="IPR045339">
    <property type="entry name" value="DUF6534"/>
</dbReference>
<keyword evidence="4" id="KW-1185">Reference proteome</keyword>
<gene>
    <name evidence="3" type="ORF">EWM64_g5150</name>
</gene>
<evidence type="ECO:0000313" key="3">
    <source>
        <dbReference type="EMBL" id="TFY78859.1"/>
    </source>
</evidence>
<dbReference type="Pfam" id="PF20152">
    <property type="entry name" value="DUF6534"/>
    <property type="match status" value="1"/>
</dbReference>
<dbReference type="Proteomes" id="UP000298061">
    <property type="component" value="Unassembled WGS sequence"/>
</dbReference>
<feature type="transmembrane region" description="Helical" evidence="1">
    <location>
        <begin position="104"/>
        <end position="128"/>
    </location>
</feature>
<protein>
    <recommendedName>
        <fullName evidence="2">DUF6534 domain-containing protein</fullName>
    </recommendedName>
</protein>
<feature type="domain" description="DUF6534" evidence="2">
    <location>
        <begin position="81"/>
        <end position="158"/>
    </location>
</feature>
<accession>A0A4Y9ZZC3</accession>
<reference evidence="3 4" key="1">
    <citation type="submission" date="2019-02" db="EMBL/GenBank/DDBJ databases">
        <title>Genome sequencing of the rare red list fungi Hericium alpestre (H. flagellum).</title>
        <authorList>
            <person name="Buettner E."/>
            <person name="Kellner H."/>
        </authorList>
    </citation>
    <scope>NUCLEOTIDE SEQUENCE [LARGE SCALE GENOMIC DNA]</scope>
    <source>
        <strain evidence="3 4">DSM 108284</strain>
    </source>
</reference>
<dbReference type="OrthoDB" id="3270417at2759"/>
<dbReference type="STRING" id="135208.A0A4Y9ZZC3"/>
<evidence type="ECO:0000313" key="4">
    <source>
        <dbReference type="Proteomes" id="UP000298061"/>
    </source>
</evidence>
<feature type="transmembrane region" description="Helical" evidence="1">
    <location>
        <begin position="134"/>
        <end position="156"/>
    </location>
</feature>
<evidence type="ECO:0000256" key="1">
    <source>
        <dbReference type="SAM" id="Phobius"/>
    </source>
</evidence>
<name>A0A4Y9ZZC3_9AGAM</name>
<keyword evidence="1" id="KW-0812">Transmembrane</keyword>
<comment type="caution">
    <text evidence="3">The sequence shown here is derived from an EMBL/GenBank/DDBJ whole genome shotgun (WGS) entry which is preliminary data.</text>
</comment>
<organism evidence="3 4">
    <name type="scientific">Hericium alpestre</name>
    <dbReference type="NCBI Taxonomy" id="135208"/>
    <lineage>
        <taxon>Eukaryota</taxon>
        <taxon>Fungi</taxon>
        <taxon>Dikarya</taxon>
        <taxon>Basidiomycota</taxon>
        <taxon>Agaricomycotina</taxon>
        <taxon>Agaricomycetes</taxon>
        <taxon>Russulales</taxon>
        <taxon>Hericiaceae</taxon>
        <taxon>Hericium</taxon>
    </lineage>
</organism>
<dbReference type="EMBL" id="SFCI01000602">
    <property type="protein sequence ID" value="TFY78859.1"/>
    <property type="molecule type" value="Genomic_DNA"/>
</dbReference>
<keyword evidence="1" id="KW-1133">Transmembrane helix</keyword>
<dbReference type="AlphaFoldDB" id="A0A4Y9ZZC3"/>
<evidence type="ECO:0000259" key="2">
    <source>
        <dbReference type="Pfam" id="PF20152"/>
    </source>
</evidence>
<feature type="transmembrane region" description="Helical" evidence="1">
    <location>
        <begin position="15"/>
        <end position="31"/>
    </location>
</feature>
<proteinExistence type="predicted"/>
<keyword evidence="1" id="KW-0472">Membrane</keyword>